<evidence type="ECO:0008006" key="6">
    <source>
        <dbReference type="Google" id="ProtNLM"/>
    </source>
</evidence>
<dbReference type="OrthoDB" id="3873432at2"/>
<evidence type="ECO:0000313" key="5">
    <source>
        <dbReference type="Proteomes" id="UP000198280"/>
    </source>
</evidence>
<dbReference type="InterPro" id="IPR006311">
    <property type="entry name" value="TAT_signal"/>
</dbReference>
<feature type="compositionally biased region" description="Low complexity" evidence="1">
    <location>
        <begin position="231"/>
        <end position="269"/>
    </location>
</feature>
<evidence type="ECO:0000313" key="4">
    <source>
        <dbReference type="EMBL" id="SNS49024.1"/>
    </source>
</evidence>
<feature type="transmembrane region" description="Helical" evidence="2">
    <location>
        <begin position="293"/>
        <end position="313"/>
    </location>
</feature>
<sequence length="323" mass="32802">MSISRRVTVGRLLGVSAAAVALTAVGATSAWAGDCPGGKGWDRGGHHGYKPGQGGGTKTSTDRCEFSLDGTAWYPSVKVDDVNLKPGEDGKVHVKVRVADGSASCTVSLASYRTHGATFQTSGKQVFHDWDTVKITTGTDTLDVAVPDVTCFAQIDLYYGNKKYDGVLDANDGYEHGDLPEGPNHAVIGDKKIAWWNGGTKDCTTQTVPSTPATSTPTTPSGDETTPAGDETTPAGGEETTPAATETPSATAPASESASASASASASESVEAETSESPNGGSGDLAETGSGNVGMLSAAAAVLLAAGGGVVLATRRRQAARRH</sequence>
<dbReference type="AlphaFoldDB" id="A0A239EYV9"/>
<feature type="signal peptide" evidence="3">
    <location>
        <begin position="1"/>
        <end position="32"/>
    </location>
</feature>
<accession>A0A239EYV9</accession>
<proteinExistence type="predicted"/>
<keyword evidence="5" id="KW-1185">Reference proteome</keyword>
<feature type="region of interest" description="Disordered" evidence="1">
    <location>
        <begin position="202"/>
        <end position="291"/>
    </location>
</feature>
<dbReference type="Proteomes" id="UP000198280">
    <property type="component" value="Unassembled WGS sequence"/>
</dbReference>
<name>A0A239EYV9_9ACTN</name>
<feature type="chain" id="PRO_5012828207" description="Gram-positive cocci surface proteins LPxTG domain-containing protein" evidence="3">
    <location>
        <begin position="33"/>
        <end position="323"/>
    </location>
</feature>
<keyword evidence="2" id="KW-1133">Transmembrane helix</keyword>
<evidence type="ECO:0000256" key="1">
    <source>
        <dbReference type="SAM" id="MobiDB-lite"/>
    </source>
</evidence>
<organism evidence="4 5">
    <name type="scientific">Actinacidiphila glaucinigra</name>
    <dbReference type="NCBI Taxonomy" id="235986"/>
    <lineage>
        <taxon>Bacteria</taxon>
        <taxon>Bacillati</taxon>
        <taxon>Actinomycetota</taxon>
        <taxon>Actinomycetes</taxon>
        <taxon>Kitasatosporales</taxon>
        <taxon>Streptomycetaceae</taxon>
        <taxon>Actinacidiphila</taxon>
    </lineage>
</organism>
<feature type="compositionally biased region" description="Low complexity" evidence="1">
    <location>
        <begin position="204"/>
        <end position="221"/>
    </location>
</feature>
<keyword evidence="2" id="KW-0472">Membrane</keyword>
<protein>
    <recommendedName>
        <fullName evidence="6">Gram-positive cocci surface proteins LPxTG domain-containing protein</fullName>
    </recommendedName>
</protein>
<keyword evidence="2" id="KW-0812">Transmembrane</keyword>
<evidence type="ECO:0000256" key="3">
    <source>
        <dbReference type="SAM" id="SignalP"/>
    </source>
</evidence>
<keyword evidence="3" id="KW-0732">Signal</keyword>
<evidence type="ECO:0000256" key="2">
    <source>
        <dbReference type="SAM" id="Phobius"/>
    </source>
</evidence>
<dbReference type="RefSeq" id="WP_089224169.1">
    <property type="nucleotide sequence ID" value="NZ_FZOF01000006.1"/>
</dbReference>
<reference evidence="4 5" key="1">
    <citation type="submission" date="2017-06" db="EMBL/GenBank/DDBJ databases">
        <authorList>
            <person name="Kim H.J."/>
            <person name="Triplett B.A."/>
        </authorList>
    </citation>
    <scope>NUCLEOTIDE SEQUENCE [LARGE SCALE GENOMIC DNA]</scope>
    <source>
        <strain evidence="4 5">CGMCC 4.1858</strain>
    </source>
</reference>
<dbReference type="PROSITE" id="PS51318">
    <property type="entry name" value="TAT"/>
    <property type="match status" value="1"/>
</dbReference>
<gene>
    <name evidence="4" type="ORF">SAMN05216252_106190</name>
</gene>
<dbReference type="EMBL" id="FZOF01000006">
    <property type="protein sequence ID" value="SNS49024.1"/>
    <property type="molecule type" value="Genomic_DNA"/>
</dbReference>